<evidence type="ECO:0000256" key="3">
    <source>
        <dbReference type="SAM" id="MobiDB-lite"/>
    </source>
</evidence>
<feature type="region of interest" description="Disordered" evidence="3">
    <location>
        <begin position="334"/>
        <end position="359"/>
    </location>
</feature>
<evidence type="ECO:0000313" key="5">
    <source>
        <dbReference type="EMBL" id="PKI82769.1"/>
    </source>
</evidence>
<feature type="compositionally biased region" description="Basic and acidic residues" evidence="3">
    <location>
        <begin position="508"/>
        <end position="517"/>
    </location>
</feature>
<dbReference type="Proteomes" id="UP000232875">
    <property type="component" value="Unassembled WGS sequence"/>
</dbReference>
<proteinExistence type="predicted"/>
<gene>
    <name evidence="5" type="ORF">MVES_003162</name>
</gene>
<sequence length="661" mass="72623">MQASPEAQADAILLAYLSPPSDTVPRTWTAAYAADVRERRAKNALFPPVDGTQAYVLLVSILTAPCDDTTKHALVYYLAREHTAIQQRHNTADDTACLYAAQTRLAPWSEKETDGYWYMDHFYYPAAVPLLANASMLPLVAAALSDNLPKHAELLLQLYQVHGALVFSCTKTSSALVHFVKALTMVHGFGAAWEMCRSWLDTLPRDDALHTTLYNMLFRICFAPPDTDAIRTLMLLPLRPEETTRLEAFALAPDNLPQHHAALAVDTLLLKFVCQGRYVDAIHLDRRAAQLERTLAFAEIGTEAARLRARRKTLVAGLWAVLPQIQRDALRMDAGNEESTPVPIKGTPPRPQTPLSVSVSGSPEARILRNAIRAPSLGASVAGAPVEKVKNDPALRSSSPFRGWKNVAQPHIVQREPAWGVPVPRHVPLEDTKMDALPEIDPVHGEDLSMGEAGQDEACALDVHGSENASISQHPNAPMHEDPSPSRSPTPPSVPVRRKRGQRVAAKRAAEAIHDIEQTPNIPGGFPLWTEQESPRRSSRRGRHPSEDRLPEKSTVHRSRTGAHSPGRILRSQSSADVAYPHGTLARLEAVSDARPIARRTRAQTAELESHGSQASTEADGVSDADAAVPPKPRRRARNQSPAHRATRSSRRLRENAPRKR</sequence>
<feature type="compositionally biased region" description="Basic residues" evidence="3">
    <location>
        <begin position="496"/>
        <end position="506"/>
    </location>
</feature>
<dbReference type="STRING" id="2020962.A0A2N1J897"/>
<feature type="region of interest" description="Disordered" evidence="3">
    <location>
        <begin position="466"/>
        <end position="576"/>
    </location>
</feature>
<evidence type="ECO:0000313" key="6">
    <source>
        <dbReference type="Proteomes" id="UP000232875"/>
    </source>
</evidence>
<feature type="domain" description="ELYS-like" evidence="4">
    <location>
        <begin position="40"/>
        <end position="251"/>
    </location>
</feature>
<comment type="subcellular location">
    <subcellularLocation>
        <location evidence="1">Nucleus</location>
    </subcellularLocation>
</comment>
<organism evidence="5 6">
    <name type="scientific">Malassezia vespertilionis</name>
    <dbReference type="NCBI Taxonomy" id="2020962"/>
    <lineage>
        <taxon>Eukaryota</taxon>
        <taxon>Fungi</taxon>
        <taxon>Dikarya</taxon>
        <taxon>Basidiomycota</taxon>
        <taxon>Ustilaginomycotina</taxon>
        <taxon>Malasseziomycetes</taxon>
        <taxon>Malasseziales</taxon>
        <taxon>Malasseziaceae</taxon>
        <taxon>Malassezia</taxon>
    </lineage>
</organism>
<feature type="region of interest" description="Disordered" evidence="3">
    <location>
        <begin position="588"/>
        <end position="661"/>
    </location>
</feature>
<feature type="compositionally biased region" description="Basic and acidic residues" evidence="3">
    <location>
        <begin position="544"/>
        <end position="555"/>
    </location>
</feature>
<dbReference type="Pfam" id="PF13934">
    <property type="entry name" value="ELYS"/>
    <property type="match status" value="1"/>
</dbReference>
<dbReference type="InterPro" id="IPR025151">
    <property type="entry name" value="ELYS_dom"/>
</dbReference>
<evidence type="ECO:0000256" key="1">
    <source>
        <dbReference type="ARBA" id="ARBA00004123"/>
    </source>
</evidence>
<accession>A0A2N1J897</accession>
<name>A0A2N1J897_9BASI</name>
<dbReference type="OrthoDB" id="20729at2759"/>
<evidence type="ECO:0000256" key="2">
    <source>
        <dbReference type="ARBA" id="ARBA00023242"/>
    </source>
</evidence>
<reference evidence="5 6" key="1">
    <citation type="submission" date="2017-10" db="EMBL/GenBank/DDBJ databases">
        <title>A novel species of cold-tolerant Malassezia isolated from bats.</title>
        <authorList>
            <person name="Lorch J.M."/>
            <person name="Palmer J.M."/>
            <person name="Vanderwolf K.J."/>
            <person name="Schmidt K.Z."/>
            <person name="Verant M.L."/>
            <person name="Weller T.J."/>
            <person name="Blehert D.S."/>
        </authorList>
    </citation>
    <scope>NUCLEOTIDE SEQUENCE [LARGE SCALE GENOMIC DNA]</scope>
    <source>
        <strain evidence="5 6">NWHC:44797-103</strain>
    </source>
</reference>
<protein>
    <recommendedName>
        <fullName evidence="4">ELYS-like domain-containing protein</fullName>
    </recommendedName>
</protein>
<dbReference type="EMBL" id="KZ454993">
    <property type="protein sequence ID" value="PKI82769.1"/>
    <property type="molecule type" value="Genomic_DNA"/>
</dbReference>
<keyword evidence="2" id="KW-0539">Nucleus</keyword>
<dbReference type="GO" id="GO:0005634">
    <property type="term" value="C:nucleus"/>
    <property type="evidence" value="ECO:0007669"/>
    <property type="project" value="UniProtKB-SubCell"/>
</dbReference>
<keyword evidence="6" id="KW-1185">Reference proteome</keyword>
<evidence type="ECO:0000259" key="4">
    <source>
        <dbReference type="Pfam" id="PF13934"/>
    </source>
</evidence>
<feature type="compositionally biased region" description="Basic and acidic residues" evidence="3">
    <location>
        <begin position="652"/>
        <end position="661"/>
    </location>
</feature>
<dbReference type="AlphaFoldDB" id="A0A2N1J897"/>